<dbReference type="RefSeq" id="WP_092434875.1">
    <property type="nucleotide sequence ID" value="NZ_FMYP01000004.1"/>
</dbReference>
<dbReference type="InterPro" id="IPR016040">
    <property type="entry name" value="NAD(P)-bd_dom"/>
</dbReference>
<dbReference type="PANTHER" id="PTHR14097:SF7">
    <property type="entry name" value="OXIDOREDUCTASE HTATIP2"/>
    <property type="match status" value="1"/>
</dbReference>
<reference evidence="2 3" key="1">
    <citation type="submission" date="2016-09" db="EMBL/GenBank/DDBJ databases">
        <authorList>
            <person name="Capua I."/>
            <person name="De Benedictis P."/>
            <person name="Joannis T."/>
            <person name="Lombin L.H."/>
            <person name="Cattoli G."/>
        </authorList>
    </citation>
    <scope>NUCLEOTIDE SEQUENCE [LARGE SCALE GENOMIC DNA]</scope>
    <source>
        <strain evidence="2 3">A7P-90m</strain>
    </source>
</reference>
<dbReference type="InterPro" id="IPR036291">
    <property type="entry name" value="NAD(P)-bd_dom_sf"/>
</dbReference>
<dbReference type="SUPFAM" id="SSF51735">
    <property type="entry name" value="NAD(P)-binding Rossmann-fold domains"/>
    <property type="match status" value="1"/>
</dbReference>
<evidence type="ECO:0000313" key="2">
    <source>
        <dbReference type="EMBL" id="SDB85437.1"/>
    </source>
</evidence>
<evidence type="ECO:0000313" key="3">
    <source>
        <dbReference type="Proteomes" id="UP000199452"/>
    </source>
</evidence>
<dbReference type="EMBL" id="FMYP01000004">
    <property type="protein sequence ID" value="SDB85437.1"/>
    <property type="molecule type" value="Genomic_DNA"/>
</dbReference>
<feature type="domain" description="NAD(P)-binding" evidence="1">
    <location>
        <begin position="12"/>
        <end position="135"/>
    </location>
</feature>
<dbReference type="Proteomes" id="UP000199452">
    <property type="component" value="Unassembled WGS sequence"/>
</dbReference>
<protein>
    <submittedName>
        <fullName evidence="2">NAD(P)H-binding</fullName>
    </submittedName>
</protein>
<dbReference type="AlphaFoldDB" id="A0A1G6GTV0"/>
<dbReference type="OrthoDB" id="9798632at2"/>
<dbReference type="PANTHER" id="PTHR14097">
    <property type="entry name" value="OXIDOREDUCTASE HTATIP2"/>
    <property type="match status" value="1"/>
</dbReference>
<sequence length="217" mass="23614">MTTADKTAILFGATGLVGSELLGMLEQDSTYSKIKVFGRSKPKFTSEKVEVFIGDLRNPERLLDNLTGHDLFICLGTTIKVAGSKKEFRRIDLELPAKVAAMAQANGVETAIVVSSLGANATSNNFYLHTKGEMEQKITALAFEKVAIMRPSLLLGNRSEFRLGEVISRNAFKVFGFLFSGKLKRYRPVQATAVAAAMHKAANNSHTGVVIVESEMI</sequence>
<proteinExistence type="predicted"/>
<dbReference type="Gene3D" id="3.40.50.720">
    <property type="entry name" value="NAD(P)-binding Rossmann-like Domain"/>
    <property type="match status" value="1"/>
</dbReference>
<dbReference type="STRING" id="1640674.SAMN05216323_100420"/>
<gene>
    <name evidence="2" type="ORF">SAMN05216323_100420</name>
</gene>
<organism evidence="2 3">
    <name type="scientific">Williamwhitmania taraxaci</name>
    <dbReference type="NCBI Taxonomy" id="1640674"/>
    <lineage>
        <taxon>Bacteria</taxon>
        <taxon>Pseudomonadati</taxon>
        <taxon>Bacteroidota</taxon>
        <taxon>Bacteroidia</taxon>
        <taxon>Bacteroidales</taxon>
        <taxon>Williamwhitmaniaceae</taxon>
        <taxon>Williamwhitmania</taxon>
    </lineage>
</organism>
<evidence type="ECO:0000259" key="1">
    <source>
        <dbReference type="Pfam" id="PF13460"/>
    </source>
</evidence>
<dbReference type="Pfam" id="PF13460">
    <property type="entry name" value="NAD_binding_10"/>
    <property type="match status" value="1"/>
</dbReference>
<keyword evidence="3" id="KW-1185">Reference proteome</keyword>
<accession>A0A1G6GTV0</accession>
<name>A0A1G6GTV0_9BACT</name>